<feature type="compositionally biased region" description="Basic and acidic residues" evidence="8">
    <location>
        <begin position="915"/>
        <end position="933"/>
    </location>
</feature>
<dbReference type="SUPFAM" id="SSF160897">
    <property type="entry name" value="Taf5 N-terminal domain-like"/>
    <property type="match status" value="1"/>
</dbReference>
<dbReference type="InterPro" id="IPR019775">
    <property type="entry name" value="WD40_repeat_CS"/>
</dbReference>
<dbReference type="STRING" id="741276.A0A2S5BFS8"/>
<feature type="repeat" description="WD" evidence="7">
    <location>
        <begin position="694"/>
        <end position="735"/>
    </location>
</feature>
<dbReference type="GO" id="GO:0016251">
    <property type="term" value="F:RNA polymerase II general transcription initiation factor activity"/>
    <property type="evidence" value="ECO:0007669"/>
    <property type="project" value="TreeGrafter"/>
</dbReference>
<keyword evidence="11" id="KW-1185">Reference proteome</keyword>
<feature type="compositionally biased region" description="Basic and acidic residues" evidence="8">
    <location>
        <begin position="341"/>
        <end position="352"/>
    </location>
</feature>
<feature type="repeat" description="WD" evidence="7">
    <location>
        <begin position="652"/>
        <end position="693"/>
    </location>
</feature>
<dbReference type="InterPro" id="IPR036322">
    <property type="entry name" value="WD40_repeat_dom_sf"/>
</dbReference>
<dbReference type="PROSITE" id="PS50294">
    <property type="entry name" value="WD_REPEATS_REGION"/>
    <property type="match status" value="6"/>
</dbReference>
<feature type="region of interest" description="Disordered" evidence="8">
    <location>
        <begin position="774"/>
        <end position="838"/>
    </location>
</feature>
<feature type="region of interest" description="Disordered" evidence="8">
    <location>
        <begin position="1"/>
        <end position="23"/>
    </location>
</feature>
<dbReference type="CDD" id="cd08044">
    <property type="entry name" value="TAF5_NTD2"/>
    <property type="match status" value="1"/>
</dbReference>
<dbReference type="AlphaFoldDB" id="A0A2S5BFS8"/>
<feature type="compositionally biased region" description="Basic and acidic residues" evidence="8">
    <location>
        <begin position="815"/>
        <end position="829"/>
    </location>
</feature>
<keyword evidence="6" id="KW-0539">Nucleus</keyword>
<gene>
    <name evidence="10" type="ORF">BMF94_1246</name>
</gene>
<evidence type="ECO:0000313" key="10">
    <source>
        <dbReference type="EMBL" id="POY75624.1"/>
    </source>
</evidence>
<dbReference type="PRINTS" id="PR00320">
    <property type="entry name" value="GPROTEINBRPT"/>
</dbReference>
<dbReference type="InterPro" id="IPR020472">
    <property type="entry name" value="WD40_PAC1"/>
</dbReference>
<evidence type="ECO:0000256" key="8">
    <source>
        <dbReference type="SAM" id="MobiDB-lite"/>
    </source>
</evidence>
<dbReference type="OrthoDB" id="10266330at2759"/>
<keyword evidence="5" id="KW-0804">Transcription</keyword>
<dbReference type="PROSITE" id="PS00678">
    <property type="entry name" value="WD_REPEATS_1"/>
    <property type="match status" value="2"/>
</dbReference>
<dbReference type="PANTHER" id="PTHR19879:SF1">
    <property type="entry name" value="CANNONBALL-RELATED"/>
    <property type="match status" value="1"/>
</dbReference>
<feature type="repeat" description="WD" evidence="7">
    <location>
        <begin position="562"/>
        <end position="609"/>
    </location>
</feature>
<keyword evidence="3" id="KW-0677">Repeat</keyword>
<dbReference type="Pfam" id="PF04494">
    <property type="entry name" value="TFIID_NTD2"/>
    <property type="match status" value="1"/>
</dbReference>
<feature type="region of interest" description="Disordered" evidence="8">
    <location>
        <begin position="285"/>
        <end position="304"/>
    </location>
</feature>
<keyword evidence="4" id="KW-0805">Transcription regulation</keyword>
<feature type="region of interest" description="Disordered" evidence="8">
    <location>
        <begin position="70"/>
        <end position="124"/>
    </location>
</feature>
<dbReference type="EMBL" id="PJQD01000013">
    <property type="protein sequence ID" value="POY75624.1"/>
    <property type="molecule type" value="Genomic_DNA"/>
</dbReference>
<feature type="domain" description="TFIID subunit TAF5 NTD2" evidence="9">
    <location>
        <begin position="120"/>
        <end position="236"/>
    </location>
</feature>
<dbReference type="SMART" id="SM00320">
    <property type="entry name" value="WD40"/>
    <property type="match status" value="6"/>
</dbReference>
<feature type="compositionally biased region" description="Pro residues" evidence="8">
    <location>
        <begin position="1"/>
        <end position="10"/>
    </location>
</feature>
<evidence type="ECO:0000259" key="9">
    <source>
        <dbReference type="Pfam" id="PF04494"/>
    </source>
</evidence>
<name>A0A2S5BFS8_9BASI</name>
<evidence type="ECO:0000256" key="5">
    <source>
        <dbReference type="ARBA" id="ARBA00023163"/>
    </source>
</evidence>
<feature type="repeat" description="WD" evidence="7">
    <location>
        <begin position="489"/>
        <end position="523"/>
    </location>
</feature>
<dbReference type="Pfam" id="PF00400">
    <property type="entry name" value="WD40"/>
    <property type="match status" value="6"/>
</dbReference>
<dbReference type="GO" id="GO:0006367">
    <property type="term" value="P:transcription initiation at RNA polymerase II promoter"/>
    <property type="evidence" value="ECO:0007669"/>
    <property type="project" value="TreeGrafter"/>
</dbReference>
<evidence type="ECO:0000256" key="3">
    <source>
        <dbReference type="ARBA" id="ARBA00022737"/>
    </source>
</evidence>
<feature type="region of interest" description="Disordered" evidence="8">
    <location>
        <begin position="903"/>
        <end position="935"/>
    </location>
</feature>
<evidence type="ECO:0000256" key="6">
    <source>
        <dbReference type="ARBA" id="ARBA00023242"/>
    </source>
</evidence>
<sequence>MSSTPHPPAPQAGQQQSNPDANYRAILDYLSKRGHHKAALALQGDLDGTNSANAAAGGGKAVGLDDFAERNAPSAPRQGPPGAGPPTAAAGAAQNAQPQPAQGARKRMDQSVAPGQMLADPPSWERGYDGIRTFVDNSLDIHRPELHPLLLPLFVHSYLDLVLVGCRDAADHFLKRFARDHDAQYPQLVRLLASLRNPSHVAENESAKRWRNERYHVRLSERGWGLLLGWLQGGGLAGSTEGTEGRGRDRVLAIINERVKVDAVPGPPLASTLTSHGLGADYYSLQHNGAPPPGPGTTGHAAGAGKLPELKLGAAPVNPALDREVKRRLKDAGEADEDIEAADKRSRKKQQEENGMAVDDATGADEPVTSGGGGKATEPDTSDLVTPFPADLPPYPSTFRTLDVQREVELVREARKRIRLGAEAYAPEGALIPTTNGPGAVNGTGSGKIGAGLGVSMLGGDKDLPGGMAGDREDRRKGIGKPSVCLFTLHDTGDSLSTVTFSEDSTVMATGSTESYIRLWSLNGKGLRALRTDLTGDEVNKTTTAEAISKLYHPEAPQTRKLIAHSGPVYSLSFDPVPGPAGPPRFLLSASADCTVRLWSLETYTNLVVYRGHREPVWAVEWGPRGVYFATASRDRTARLWITDKINAVRIFAGHLSDVNCLSFHPNSLYLATGSSDRTCRLWDVQKGHCVRVFIGHRAAVQVVKVSPDGRYLASAGDDGLILLWSLATGQRVKTFWSHPEGATIQSLSWSCESTVLVSGASDETVRVWDVVTPPSSTGGDDAEGGLAGGQRAGEGVGGVKGRLAVLPRPGAGAKGKDGKDSDANRGDKGLGLVPRAQAGEGPCPDLLATLATKRTPIVEVKFTPRNLCLAAGPMRETSPAEKPPVLCEALQGRRELRDGLRGGQLLVFSSRSPSDNRQEPRSRPRLEKERGAPRGTELLVFSAAECMQVARAGRSTVATTAASLDWTARACPQSTKRVASCPSLGS</sequence>
<feature type="repeat" description="WD" evidence="7">
    <location>
        <begin position="610"/>
        <end position="641"/>
    </location>
</feature>
<evidence type="ECO:0000313" key="11">
    <source>
        <dbReference type="Proteomes" id="UP000237144"/>
    </source>
</evidence>
<feature type="region of interest" description="Disordered" evidence="8">
    <location>
        <begin position="329"/>
        <end position="389"/>
    </location>
</feature>
<reference evidence="10 11" key="1">
    <citation type="journal article" date="2018" name="Front. Microbiol.">
        <title>Prospects for Fungal Bioremediation of Acidic Radioactive Waste Sites: Characterization and Genome Sequence of Rhodotorula taiwanensis MD1149.</title>
        <authorList>
            <person name="Tkavc R."/>
            <person name="Matrosova V.Y."/>
            <person name="Grichenko O.E."/>
            <person name="Gostincar C."/>
            <person name="Volpe R.P."/>
            <person name="Klimenkova P."/>
            <person name="Gaidamakova E.K."/>
            <person name="Zhou C.E."/>
            <person name="Stewart B.J."/>
            <person name="Lyman M.G."/>
            <person name="Malfatti S.A."/>
            <person name="Rubinfeld B."/>
            <person name="Courtot M."/>
            <person name="Singh J."/>
            <person name="Dalgard C.L."/>
            <person name="Hamilton T."/>
            <person name="Frey K.G."/>
            <person name="Gunde-Cimerman N."/>
            <person name="Dugan L."/>
            <person name="Daly M.J."/>
        </authorList>
    </citation>
    <scope>NUCLEOTIDE SEQUENCE [LARGE SCALE GENOMIC DNA]</scope>
    <source>
        <strain evidence="10 11">MD1149</strain>
    </source>
</reference>
<keyword evidence="2 7" id="KW-0853">WD repeat</keyword>
<dbReference type="CDD" id="cd00200">
    <property type="entry name" value="WD40"/>
    <property type="match status" value="1"/>
</dbReference>
<dbReference type="InterPro" id="IPR037264">
    <property type="entry name" value="TFIID_NTD2_sf"/>
</dbReference>
<feature type="compositionally biased region" description="Low complexity" evidence="8">
    <location>
        <begin position="85"/>
        <end position="103"/>
    </location>
</feature>
<dbReference type="GO" id="GO:0005669">
    <property type="term" value="C:transcription factor TFIID complex"/>
    <property type="evidence" value="ECO:0007669"/>
    <property type="project" value="TreeGrafter"/>
</dbReference>
<dbReference type="InterPro" id="IPR015943">
    <property type="entry name" value="WD40/YVTN_repeat-like_dom_sf"/>
</dbReference>
<feature type="repeat" description="WD" evidence="7">
    <location>
        <begin position="745"/>
        <end position="771"/>
    </location>
</feature>
<accession>A0A2S5BFS8</accession>
<proteinExistence type="predicted"/>
<feature type="compositionally biased region" description="Gly residues" evidence="8">
    <location>
        <begin position="786"/>
        <end position="801"/>
    </location>
</feature>
<evidence type="ECO:0000256" key="7">
    <source>
        <dbReference type="PROSITE-ProRule" id="PRU00221"/>
    </source>
</evidence>
<comment type="subcellular location">
    <subcellularLocation>
        <location evidence="1">Nucleus</location>
    </subcellularLocation>
</comment>
<organism evidence="10 11">
    <name type="scientific">Rhodotorula taiwanensis</name>
    <dbReference type="NCBI Taxonomy" id="741276"/>
    <lineage>
        <taxon>Eukaryota</taxon>
        <taxon>Fungi</taxon>
        <taxon>Dikarya</taxon>
        <taxon>Basidiomycota</taxon>
        <taxon>Pucciniomycotina</taxon>
        <taxon>Microbotryomycetes</taxon>
        <taxon>Sporidiobolales</taxon>
        <taxon>Sporidiobolaceae</taxon>
        <taxon>Rhodotorula</taxon>
    </lineage>
</organism>
<evidence type="ECO:0000256" key="2">
    <source>
        <dbReference type="ARBA" id="ARBA00022574"/>
    </source>
</evidence>
<protein>
    <recommendedName>
        <fullName evidence="9">TFIID subunit TAF5 NTD2 domain-containing protein</fullName>
    </recommendedName>
</protein>
<evidence type="ECO:0000256" key="1">
    <source>
        <dbReference type="ARBA" id="ARBA00004123"/>
    </source>
</evidence>
<dbReference type="InterPro" id="IPR007582">
    <property type="entry name" value="TFIID_NTD2"/>
</dbReference>
<evidence type="ECO:0000256" key="4">
    <source>
        <dbReference type="ARBA" id="ARBA00023015"/>
    </source>
</evidence>
<dbReference type="Gene3D" id="2.130.10.10">
    <property type="entry name" value="YVTN repeat-like/Quinoprotein amine dehydrogenase"/>
    <property type="match status" value="2"/>
</dbReference>
<dbReference type="InterPro" id="IPR001680">
    <property type="entry name" value="WD40_rpt"/>
</dbReference>
<dbReference type="Gene3D" id="1.25.40.500">
    <property type="entry name" value="TFIID subunit TAF5, NTD2 domain"/>
    <property type="match status" value="1"/>
</dbReference>
<dbReference type="PROSITE" id="PS50082">
    <property type="entry name" value="WD_REPEATS_2"/>
    <property type="match status" value="6"/>
</dbReference>
<dbReference type="PANTHER" id="PTHR19879">
    <property type="entry name" value="TRANSCRIPTION INITIATION FACTOR TFIID"/>
    <property type="match status" value="1"/>
</dbReference>
<comment type="caution">
    <text evidence="10">The sequence shown here is derived from an EMBL/GenBank/DDBJ whole genome shotgun (WGS) entry which is preliminary data.</text>
</comment>
<dbReference type="Proteomes" id="UP000237144">
    <property type="component" value="Unassembled WGS sequence"/>
</dbReference>
<dbReference type="SUPFAM" id="SSF50978">
    <property type="entry name" value="WD40 repeat-like"/>
    <property type="match status" value="1"/>
</dbReference>